<comment type="caution">
    <text evidence="2">The sequence shown here is derived from an EMBL/GenBank/DDBJ whole genome shotgun (WGS) entry which is preliminary data.</text>
</comment>
<sequence>MKRQPDGLTIALYYFWAFVFAVILYAGLHYPNEIVRTILLICLVVPAVFLFQAIYFTVRKSILEKLECEENKSFCIVEGYGVAWSIMSFYYVIVSYKGLSGETHQLKVPCNLDDYEKLKKGTKIPCFIKNELCYVLNESIKVKEEA</sequence>
<dbReference type="RefSeq" id="WP_119016437.1">
    <property type="nucleotide sequence ID" value="NZ_QXEV01000014.1"/>
</dbReference>
<organism evidence="2 3">
    <name type="scientific">Anaeroplasma bactoclasticum</name>
    <dbReference type="NCBI Taxonomy" id="2088"/>
    <lineage>
        <taxon>Bacteria</taxon>
        <taxon>Bacillati</taxon>
        <taxon>Mycoplasmatota</taxon>
        <taxon>Mollicutes</taxon>
        <taxon>Anaeroplasmatales</taxon>
        <taxon>Anaeroplasmataceae</taxon>
        <taxon>Anaeroplasma</taxon>
    </lineage>
</organism>
<gene>
    <name evidence="2" type="ORF">EI71_01310</name>
</gene>
<protein>
    <submittedName>
        <fullName evidence="2">Uncharacterized protein</fullName>
    </submittedName>
</protein>
<accession>A0A397RZ24</accession>
<feature type="transmembrane region" description="Helical" evidence="1">
    <location>
        <begin position="34"/>
        <end position="56"/>
    </location>
</feature>
<reference evidence="2 3" key="1">
    <citation type="submission" date="2018-08" db="EMBL/GenBank/DDBJ databases">
        <title>Genomic Encyclopedia of Archaeal and Bacterial Type Strains, Phase II (KMG-II): from individual species to whole genera.</title>
        <authorList>
            <person name="Goeker M."/>
        </authorList>
    </citation>
    <scope>NUCLEOTIDE SEQUENCE [LARGE SCALE GENOMIC DNA]</scope>
    <source>
        <strain evidence="2 3">ATCC 27112</strain>
    </source>
</reference>
<dbReference type="InParanoid" id="A0A397RZ24"/>
<feature type="transmembrane region" description="Helical" evidence="1">
    <location>
        <begin position="7"/>
        <end position="28"/>
    </location>
</feature>
<keyword evidence="1" id="KW-1133">Transmembrane helix</keyword>
<evidence type="ECO:0000313" key="2">
    <source>
        <dbReference type="EMBL" id="RIA75651.1"/>
    </source>
</evidence>
<proteinExistence type="predicted"/>
<dbReference type="AlphaFoldDB" id="A0A397RZ24"/>
<evidence type="ECO:0000313" key="3">
    <source>
        <dbReference type="Proteomes" id="UP000266506"/>
    </source>
</evidence>
<keyword evidence="3" id="KW-1185">Reference proteome</keyword>
<keyword evidence="1" id="KW-0812">Transmembrane</keyword>
<keyword evidence="1" id="KW-0472">Membrane</keyword>
<name>A0A397RZ24_9MOLU</name>
<dbReference type="Proteomes" id="UP000266506">
    <property type="component" value="Unassembled WGS sequence"/>
</dbReference>
<dbReference type="EMBL" id="QXEV01000014">
    <property type="protein sequence ID" value="RIA75651.1"/>
    <property type="molecule type" value="Genomic_DNA"/>
</dbReference>
<evidence type="ECO:0000256" key="1">
    <source>
        <dbReference type="SAM" id="Phobius"/>
    </source>
</evidence>